<organism evidence="1 2">
    <name type="scientific">Pleurodeles waltl</name>
    <name type="common">Iberian ribbed newt</name>
    <dbReference type="NCBI Taxonomy" id="8319"/>
    <lineage>
        <taxon>Eukaryota</taxon>
        <taxon>Metazoa</taxon>
        <taxon>Chordata</taxon>
        <taxon>Craniata</taxon>
        <taxon>Vertebrata</taxon>
        <taxon>Euteleostomi</taxon>
        <taxon>Amphibia</taxon>
        <taxon>Batrachia</taxon>
        <taxon>Caudata</taxon>
        <taxon>Salamandroidea</taxon>
        <taxon>Salamandridae</taxon>
        <taxon>Pleurodelinae</taxon>
        <taxon>Pleurodeles</taxon>
    </lineage>
</organism>
<dbReference type="Proteomes" id="UP001066276">
    <property type="component" value="Chromosome 2_1"/>
</dbReference>
<gene>
    <name evidence="1" type="ORF">NDU88_006664</name>
</gene>
<name>A0AAV7VS16_PLEWA</name>
<dbReference type="AlphaFoldDB" id="A0AAV7VS16"/>
<protein>
    <submittedName>
        <fullName evidence="1">Uncharacterized protein</fullName>
    </submittedName>
</protein>
<sequence length="127" mass="13322">MDKSGTDSCAILFGRAAFQEVLSVMALTLRDLPSGCVLESRPPCLGAGACGPRRRPEPALEHATLERAAVRGLRSLTPPPGGKYCGVREPMPTVPTKCQHWCLCVVRAPSLDPDPAGVPAFAVDAGV</sequence>
<keyword evidence="2" id="KW-1185">Reference proteome</keyword>
<reference evidence="1" key="1">
    <citation type="journal article" date="2022" name="bioRxiv">
        <title>Sequencing and chromosome-scale assembly of the giantPleurodeles waltlgenome.</title>
        <authorList>
            <person name="Brown T."/>
            <person name="Elewa A."/>
            <person name="Iarovenko S."/>
            <person name="Subramanian E."/>
            <person name="Araus A.J."/>
            <person name="Petzold A."/>
            <person name="Susuki M."/>
            <person name="Suzuki K.-i.T."/>
            <person name="Hayashi T."/>
            <person name="Toyoda A."/>
            <person name="Oliveira C."/>
            <person name="Osipova E."/>
            <person name="Leigh N.D."/>
            <person name="Simon A."/>
            <person name="Yun M.H."/>
        </authorList>
    </citation>
    <scope>NUCLEOTIDE SEQUENCE</scope>
    <source>
        <strain evidence="1">20211129_DDA</strain>
        <tissue evidence="1">Liver</tissue>
    </source>
</reference>
<evidence type="ECO:0000313" key="2">
    <source>
        <dbReference type="Proteomes" id="UP001066276"/>
    </source>
</evidence>
<evidence type="ECO:0000313" key="1">
    <source>
        <dbReference type="EMBL" id="KAJ1202869.1"/>
    </source>
</evidence>
<proteinExistence type="predicted"/>
<accession>A0AAV7VS16</accession>
<dbReference type="EMBL" id="JANPWB010000003">
    <property type="protein sequence ID" value="KAJ1202869.1"/>
    <property type="molecule type" value="Genomic_DNA"/>
</dbReference>
<comment type="caution">
    <text evidence="1">The sequence shown here is derived from an EMBL/GenBank/DDBJ whole genome shotgun (WGS) entry which is preliminary data.</text>
</comment>